<proteinExistence type="predicted"/>
<dbReference type="InParanoid" id="A0A132B6N7"/>
<dbReference type="RefSeq" id="XP_018062427.1">
    <property type="nucleotide sequence ID" value="XM_018220813.1"/>
</dbReference>
<dbReference type="EMBL" id="KQ947437">
    <property type="protein sequence ID" value="KUJ08072.1"/>
    <property type="molecule type" value="Genomic_DNA"/>
</dbReference>
<dbReference type="GeneID" id="28830539"/>
<dbReference type="KEGG" id="psco:LY89DRAFT_742366"/>
<keyword evidence="2" id="KW-1185">Reference proteome</keyword>
<protein>
    <submittedName>
        <fullName evidence="1">Uncharacterized protein</fullName>
    </submittedName>
</protein>
<dbReference type="Proteomes" id="UP000070700">
    <property type="component" value="Unassembled WGS sequence"/>
</dbReference>
<dbReference type="AlphaFoldDB" id="A0A132B6N7"/>
<dbReference type="OrthoDB" id="10463098at2759"/>
<name>A0A132B6N7_MOLSC</name>
<reference evidence="1 2" key="1">
    <citation type="submission" date="2015-10" db="EMBL/GenBank/DDBJ databases">
        <title>Full genome of DAOMC 229536 Phialocephala scopiformis, a fungal endophyte of spruce producing the potent anti-insectan compound rugulosin.</title>
        <authorList>
            <consortium name="DOE Joint Genome Institute"/>
            <person name="Walker A.K."/>
            <person name="Frasz S.L."/>
            <person name="Seifert K.A."/>
            <person name="Miller J.D."/>
            <person name="Mondo S.J."/>
            <person name="Labutti K."/>
            <person name="Lipzen A."/>
            <person name="Dockter R."/>
            <person name="Kennedy M."/>
            <person name="Grigoriev I.V."/>
            <person name="Spatafora J.W."/>
        </authorList>
    </citation>
    <scope>NUCLEOTIDE SEQUENCE [LARGE SCALE GENOMIC DNA]</scope>
    <source>
        <strain evidence="1 2">CBS 120377</strain>
    </source>
</reference>
<evidence type="ECO:0000313" key="1">
    <source>
        <dbReference type="EMBL" id="KUJ08072.1"/>
    </source>
</evidence>
<organism evidence="1 2">
    <name type="scientific">Mollisia scopiformis</name>
    <name type="common">Conifer needle endophyte fungus</name>
    <name type="synonym">Phialocephala scopiformis</name>
    <dbReference type="NCBI Taxonomy" id="149040"/>
    <lineage>
        <taxon>Eukaryota</taxon>
        <taxon>Fungi</taxon>
        <taxon>Dikarya</taxon>
        <taxon>Ascomycota</taxon>
        <taxon>Pezizomycotina</taxon>
        <taxon>Leotiomycetes</taxon>
        <taxon>Helotiales</taxon>
        <taxon>Mollisiaceae</taxon>
        <taxon>Mollisia</taxon>
    </lineage>
</organism>
<sequence>MASWGLISRTKHLVKEATAQAINDKSFAPLTALALFEKPKVEPLSEGWQVVDNNSVEARTKRKTAKPPIDIKTETSTSRSFLHVVFPLENLSDEFEQVQFERFSLDQPAKLWYRTMLLNQPVDTIDTRVAESIAEIYKDHGVEGILQVILWATAYRFQSGESVFWRKVEELAGEYVKGKHYLVLVEGCLLELQRALGGKPTFYDGTPFIVDGECFFEYRAGRGLELKSYADGLSMLGVDDL</sequence>
<accession>A0A132B6N7</accession>
<gene>
    <name evidence="1" type="ORF">LY89DRAFT_742366</name>
</gene>
<evidence type="ECO:0000313" key="2">
    <source>
        <dbReference type="Proteomes" id="UP000070700"/>
    </source>
</evidence>